<evidence type="ECO:0000313" key="9">
    <source>
        <dbReference type="EMBL" id="KAH7541799.1"/>
    </source>
</evidence>
<dbReference type="InterPro" id="IPR006458">
    <property type="entry name" value="Ovate_C"/>
</dbReference>
<feature type="compositionally biased region" description="Basic and acidic residues" evidence="7">
    <location>
        <begin position="1"/>
        <end position="11"/>
    </location>
</feature>
<dbReference type="GO" id="GO:0045892">
    <property type="term" value="P:negative regulation of DNA-templated transcription"/>
    <property type="evidence" value="ECO:0007669"/>
    <property type="project" value="UniProtKB-UniRule"/>
</dbReference>
<accession>A0A978VSK4</accession>
<dbReference type="NCBIfam" id="TIGR01568">
    <property type="entry name" value="A_thal_3678"/>
    <property type="match status" value="1"/>
</dbReference>
<comment type="subcellular location">
    <subcellularLocation>
        <location evidence="1 6">Nucleus</location>
    </subcellularLocation>
</comment>
<gene>
    <name evidence="9" type="ORF">FEM48_Zijuj02G0005900</name>
</gene>
<sequence length="223" mass="25211">MYPKDRDEESLGHMLKSPCCNGGGSCGCGRPKLSDVLEPIPIPKTSSSYLTLQNFNHPPNLLPNSSSSSFDNNNNRNDEDEEEEEEDEDYTCSTTTTTVDYDSLTIDDNHDHDHDHRGLVHEKCSISSTKLKDSIAVVKDSEDPLEDFKQSMKQMILEKQICSDEDLKALLNCFLELNSPFHHDVILRAFTQISNQIALSRRRRRPSTSTSISQDDHKPSDDH</sequence>
<dbReference type="EMBL" id="JAEACU010000002">
    <property type="protein sequence ID" value="KAH7541799.1"/>
    <property type="molecule type" value="Genomic_DNA"/>
</dbReference>
<feature type="region of interest" description="Disordered" evidence="7">
    <location>
        <begin position="49"/>
        <end position="94"/>
    </location>
</feature>
<evidence type="ECO:0000313" key="10">
    <source>
        <dbReference type="Proteomes" id="UP000813462"/>
    </source>
</evidence>
<name>A0A978VSK4_ZIZJJ</name>
<evidence type="ECO:0000256" key="7">
    <source>
        <dbReference type="SAM" id="MobiDB-lite"/>
    </source>
</evidence>
<evidence type="ECO:0000256" key="3">
    <source>
        <dbReference type="ARBA" id="ARBA00023015"/>
    </source>
</evidence>
<dbReference type="AlphaFoldDB" id="A0A978VSK4"/>
<dbReference type="Pfam" id="PF04844">
    <property type="entry name" value="Ovate"/>
    <property type="match status" value="1"/>
</dbReference>
<evidence type="ECO:0000259" key="8">
    <source>
        <dbReference type="PROSITE" id="PS51754"/>
    </source>
</evidence>
<keyword evidence="5 6" id="KW-0539">Nucleus</keyword>
<feature type="region of interest" description="Disordered" evidence="7">
    <location>
        <begin position="199"/>
        <end position="223"/>
    </location>
</feature>
<reference evidence="9" key="1">
    <citation type="journal article" date="2021" name="Front. Plant Sci.">
        <title>Chromosome-Scale Genome Assembly for Chinese Sour Jujube and Insights Into Its Genome Evolution and Domestication Signature.</title>
        <authorList>
            <person name="Shen L.-Y."/>
            <person name="Luo H."/>
            <person name="Wang X.-L."/>
            <person name="Wang X.-M."/>
            <person name="Qiu X.-J."/>
            <person name="Liu H."/>
            <person name="Zhou S.-S."/>
            <person name="Jia K.-H."/>
            <person name="Nie S."/>
            <person name="Bao Y.-T."/>
            <person name="Zhang R.-G."/>
            <person name="Yun Q.-Z."/>
            <person name="Chai Y.-H."/>
            <person name="Lu J.-Y."/>
            <person name="Li Y."/>
            <person name="Zhao S.-W."/>
            <person name="Mao J.-F."/>
            <person name="Jia S.-G."/>
            <person name="Mao Y.-M."/>
        </authorList>
    </citation>
    <scope>NUCLEOTIDE SEQUENCE</scope>
    <source>
        <strain evidence="9">AT0</strain>
        <tissue evidence="9">Leaf</tissue>
    </source>
</reference>
<feature type="compositionally biased region" description="Basic and acidic residues" evidence="7">
    <location>
        <begin position="214"/>
        <end position="223"/>
    </location>
</feature>
<evidence type="ECO:0000256" key="6">
    <source>
        <dbReference type="RuleBase" id="RU367028"/>
    </source>
</evidence>
<evidence type="ECO:0000256" key="5">
    <source>
        <dbReference type="ARBA" id="ARBA00023242"/>
    </source>
</evidence>
<evidence type="ECO:0000256" key="4">
    <source>
        <dbReference type="ARBA" id="ARBA00023163"/>
    </source>
</evidence>
<comment type="caution">
    <text evidence="9">The sequence shown here is derived from an EMBL/GenBank/DDBJ whole genome shotgun (WGS) entry which is preliminary data.</text>
</comment>
<feature type="compositionally biased region" description="Acidic residues" evidence="7">
    <location>
        <begin position="78"/>
        <end position="90"/>
    </location>
</feature>
<dbReference type="PROSITE" id="PS51257">
    <property type="entry name" value="PROKAR_LIPOPROTEIN"/>
    <property type="match status" value="1"/>
</dbReference>
<comment type="function">
    <text evidence="6">Transcriptional repressor that regulates multiple aspects of plant growth and development.</text>
</comment>
<organism evidence="9 10">
    <name type="scientific">Ziziphus jujuba var. spinosa</name>
    <dbReference type="NCBI Taxonomy" id="714518"/>
    <lineage>
        <taxon>Eukaryota</taxon>
        <taxon>Viridiplantae</taxon>
        <taxon>Streptophyta</taxon>
        <taxon>Embryophyta</taxon>
        <taxon>Tracheophyta</taxon>
        <taxon>Spermatophyta</taxon>
        <taxon>Magnoliopsida</taxon>
        <taxon>eudicotyledons</taxon>
        <taxon>Gunneridae</taxon>
        <taxon>Pentapetalae</taxon>
        <taxon>rosids</taxon>
        <taxon>fabids</taxon>
        <taxon>Rosales</taxon>
        <taxon>Rhamnaceae</taxon>
        <taxon>Paliureae</taxon>
        <taxon>Ziziphus</taxon>
    </lineage>
</organism>
<dbReference type="InterPro" id="IPR038933">
    <property type="entry name" value="Ovate"/>
</dbReference>
<feature type="compositionally biased region" description="Low complexity" evidence="7">
    <location>
        <begin position="64"/>
        <end position="75"/>
    </location>
</feature>
<dbReference type="PANTHER" id="PTHR33057">
    <property type="entry name" value="TRANSCRIPTION REPRESSOR OFP7-RELATED"/>
    <property type="match status" value="1"/>
</dbReference>
<dbReference type="PANTHER" id="PTHR33057:SF70">
    <property type="entry name" value="TRANSCRIPTION REPRESSOR-RELATED"/>
    <property type="match status" value="1"/>
</dbReference>
<evidence type="ECO:0000256" key="2">
    <source>
        <dbReference type="ARBA" id="ARBA00022491"/>
    </source>
</evidence>
<protein>
    <recommendedName>
        <fullName evidence="6">Transcription repressor</fullName>
    </recommendedName>
    <alternativeName>
        <fullName evidence="6">Ovate family protein</fullName>
    </alternativeName>
</protein>
<evidence type="ECO:0000256" key="1">
    <source>
        <dbReference type="ARBA" id="ARBA00004123"/>
    </source>
</evidence>
<dbReference type="GO" id="GO:0005634">
    <property type="term" value="C:nucleus"/>
    <property type="evidence" value="ECO:0007669"/>
    <property type="project" value="UniProtKB-SubCell"/>
</dbReference>
<dbReference type="Proteomes" id="UP000813462">
    <property type="component" value="Unassembled WGS sequence"/>
</dbReference>
<feature type="domain" description="OVATE" evidence="8">
    <location>
        <begin position="137"/>
        <end position="196"/>
    </location>
</feature>
<feature type="region of interest" description="Disordered" evidence="7">
    <location>
        <begin position="1"/>
        <end position="24"/>
    </location>
</feature>
<dbReference type="PROSITE" id="PS51754">
    <property type="entry name" value="OVATE"/>
    <property type="match status" value="1"/>
</dbReference>
<keyword evidence="4 6" id="KW-0804">Transcription</keyword>
<keyword evidence="2 6" id="KW-0678">Repressor</keyword>
<keyword evidence="3 6" id="KW-0805">Transcription regulation</keyword>
<proteinExistence type="predicted"/>